<name>A0ABY5VMA7_9FIRM</name>
<gene>
    <name evidence="2" type="ORF">NQ502_09615</name>
</gene>
<dbReference type="RefSeq" id="WP_028527730.1">
    <property type="nucleotide sequence ID" value="NZ_CABLBR010000004.1"/>
</dbReference>
<dbReference type="CDD" id="cd14852">
    <property type="entry name" value="LD-carboxypeptidase"/>
    <property type="match status" value="1"/>
</dbReference>
<dbReference type="PANTHER" id="PTHR34385">
    <property type="entry name" value="D-ALANYL-D-ALANINE CARBOXYPEPTIDASE"/>
    <property type="match status" value="1"/>
</dbReference>
<reference evidence="2" key="1">
    <citation type="journal article" date="2022" name="Cell">
        <title>Design, construction, and in vivo augmentation of a complex gut microbiome.</title>
        <authorList>
            <person name="Cheng A.G."/>
            <person name="Ho P.Y."/>
            <person name="Aranda-Diaz A."/>
            <person name="Jain S."/>
            <person name="Yu F.B."/>
            <person name="Meng X."/>
            <person name="Wang M."/>
            <person name="Iakiviak M."/>
            <person name="Nagashima K."/>
            <person name="Zhao A."/>
            <person name="Murugkar P."/>
            <person name="Patil A."/>
            <person name="Atabakhsh K."/>
            <person name="Weakley A."/>
            <person name="Yan J."/>
            <person name="Brumbaugh A.R."/>
            <person name="Higginbottom S."/>
            <person name="Dimas A."/>
            <person name="Shiver A.L."/>
            <person name="Deutschbauer A."/>
            <person name="Neff N."/>
            <person name="Sonnenburg J.L."/>
            <person name="Huang K.C."/>
            <person name="Fischbach M.A."/>
        </authorList>
    </citation>
    <scope>NUCLEOTIDE SEQUENCE</scope>
    <source>
        <strain evidence="2">DSM 19829</strain>
    </source>
</reference>
<dbReference type="InterPro" id="IPR009045">
    <property type="entry name" value="Zn_M74/Hedgehog-like"/>
</dbReference>
<dbReference type="InterPro" id="IPR058193">
    <property type="entry name" value="VanY/YodJ_core_dom"/>
</dbReference>
<dbReference type="InterPro" id="IPR052179">
    <property type="entry name" value="DD-CPase-like"/>
</dbReference>
<feature type="domain" description="D-alanyl-D-alanine carboxypeptidase-like core" evidence="1">
    <location>
        <begin position="39"/>
        <end position="167"/>
    </location>
</feature>
<dbReference type="SUPFAM" id="SSF55166">
    <property type="entry name" value="Hedgehog/DD-peptidase"/>
    <property type="match status" value="1"/>
</dbReference>
<dbReference type="Gene3D" id="3.30.1380.10">
    <property type="match status" value="1"/>
</dbReference>
<sequence length="187" mass="21566">MNSYARLINREHRLSETYVPKDLTEAIFPFCAPRGDSKKLMRKEAADWAALLFAQARWEGIQLYGVSGYRSYARQKEIYDERIAELKDPEDNLFIAPPGASEHQSGLALDVSCESISYDLTDEFARTREGKWLAKNAALFGFILRYPACKTEITGYAWEPWHIRYVTRSLALYLTLTGLTLEEFYLM</sequence>
<dbReference type="EMBL" id="CP102290">
    <property type="protein sequence ID" value="UWP61258.1"/>
    <property type="molecule type" value="Genomic_DNA"/>
</dbReference>
<dbReference type="Pfam" id="PF02557">
    <property type="entry name" value="VanY"/>
    <property type="match status" value="1"/>
</dbReference>
<accession>A0ABY5VMA7</accession>
<evidence type="ECO:0000313" key="3">
    <source>
        <dbReference type="Proteomes" id="UP001060164"/>
    </source>
</evidence>
<protein>
    <submittedName>
        <fullName evidence="2">M15 family metallopeptidase</fullName>
    </submittedName>
</protein>
<dbReference type="InterPro" id="IPR003709">
    <property type="entry name" value="VanY-like_core_dom"/>
</dbReference>
<dbReference type="PANTHER" id="PTHR34385:SF1">
    <property type="entry name" value="PEPTIDOGLYCAN L-ALANYL-D-GLUTAMATE ENDOPEPTIDASE CWLK"/>
    <property type="match status" value="1"/>
</dbReference>
<evidence type="ECO:0000259" key="1">
    <source>
        <dbReference type="Pfam" id="PF02557"/>
    </source>
</evidence>
<evidence type="ECO:0000313" key="2">
    <source>
        <dbReference type="EMBL" id="UWP61258.1"/>
    </source>
</evidence>
<proteinExistence type="predicted"/>
<dbReference type="Proteomes" id="UP001060164">
    <property type="component" value="Chromosome"/>
</dbReference>
<keyword evidence="3" id="KW-1185">Reference proteome</keyword>
<organism evidence="2 3">
    <name type="scientific">Ruminococcus gauvreauii</name>
    <dbReference type="NCBI Taxonomy" id="438033"/>
    <lineage>
        <taxon>Bacteria</taxon>
        <taxon>Bacillati</taxon>
        <taxon>Bacillota</taxon>
        <taxon>Clostridia</taxon>
        <taxon>Eubacteriales</taxon>
        <taxon>Oscillospiraceae</taxon>
        <taxon>Ruminococcus</taxon>
    </lineage>
</organism>